<protein>
    <recommendedName>
        <fullName evidence="2">DUF4371 domain-containing protein</fullName>
    </recommendedName>
</protein>
<dbReference type="InterPro" id="IPR012337">
    <property type="entry name" value="RNaseH-like_sf"/>
</dbReference>
<accession>A0AAN8J029</accession>
<sequence>MTKFSNALGSRGKDKLGHLPDHETKTYHQNAVADAEICLSNSENIQNRVDVQLMQQKKALYEKNTSALRSIIDCMIFLGKHALAFRGHRDDSTVEEGHNQGNLKALIQFRAKTDEKLREFLNSCPKNANYTSKTIQNEVLAIIGDKIRESVTDQINDETCPYYTIIADELTDDVANKSVLSLCLRYLKCQDGKYSIEEGLVKFSYLKGGNAASIAETIKQDLKDCGLNPLNIRGQAYDTTSAMSSGNNGLQGIIKRDVPNALCTPCNSHRLNLVIASASKLQQIRNCITVVNGCFLFLDASHKRQEFLVRIIDLLAAREGTGGKVKLMQHKLKGLSKTRWVERFEAIDNFIDLSESVPIARYIMVNPHLYRDDEEICALIDEKWAWDADTKTKAQGIKCR</sequence>
<keyword evidence="4" id="KW-1185">Reference proteome</keyword>
<dbReference type="SUPFAM" id="SSF53098">
    <property type="entry name" value="Ribonuclease H-like"/>
    <property type="match status" value="1"/>
</dbReference>
<feature type="compositionally biased region" description="Basic and acidic residues" evidence="1">
    <location>
        <begin position="11"/>
        <end position="22"/>
    </location>
</feature>
<dbReference type="PANTHER" id="PTHR45749:SF21">
    <property type="entry name" value="DUF4371 DOMAIN-CONTAINING PROTEIN"/>
    <property type="match status" value="1"/>
</dbReference>
<evidence type="ECO:0000256" key="1">
    <source>
        <dbReference type="SAM" id="MobiDB-lite"/>
    </source>
</evidence>
<proteinExistence type="predicted"/>
<gene>
    <name evidence="3" type="ORF">SNE40_023058</name>
</gene>
<dbReference type="InterPro" id="IPR025398">
    <property type="entry name" value="DUF4371"/>
</dbReference>
<feature type="region of interest" description="Disordered" evidence="1">
    <location>
        <begin position="1"/>
        <end position="22"/>
    </location>
</feature>
<feature type="domain" description="DUF4371" evidence="2">
    <location>
        <begin position="21"/>
        <end position="249"/>
    </location>
</feature>
<organism evidence="3 4">
    <name type="scientific">Patella caerulea</name>
    <name type="common">Rayed Mediterranean limpet</name>
    <dbReference type="NCBI Taxonomy" id="87958"/>
    <lineage>
        <taxon>Eukaryota</taxon>
        <taxon>Metazoa</taxon>
        <taxon>Spiralia</taxon>
        <taxon>Lophotrochozoa</taxon>
        <taxon>Mollusca</taxon>
        <taxon>Gastropoda</taxon>
        <taxon>Patellogastropoda</taxon>
        <taxon>Patelloidea</taxon>
        <taxon>Patellidae</taxon>
        <taxon>Patella</taxon>
    </lineage>
</organism>
<dbReference type="EMBL" id="JAZGQO010000021">
    <property type="protein sequence ID" value="KAK6166338.1"/>
    <property type="molecule type" value="Genomic_DNA"/>
</dbReference>
<dbReference type="PANTHER" id="PTHR45749">
    <property type="match status" value="1"/>
</dbReference>
<reference evidence="3 4" key="1">
    <citation type="submission" date="2024-01" db="EMBL/GenBank/DDBJ databases">
        <title>The genome of the rayed Mediterranean limpet Patella caerulea (Linnaeus, 1758).</title>
        <authorList>
            <person name="Anh-Thu Weber A."/>
            <person name="Halstead-Nussloch G."/>
        </authorList>
    </citation>
    <scope>NUCLEOTIDE SEQUENCE [LARGE SCALE GENOMIC DNA]</scope>
    <source>
        <strain evidence="3">AATW-2023a</strain>
        <tissue evidence="3">Whole specimen</tissue>
    </source>
</reference>
<evidence type="ECO:0000313" key="4">
    <source>
        <dbReference type="Proteomes" id="UP001347796"/>
    </source>
</evidence>
<dbReference type="AlphaFoldDB" id="A0AAN8J029"/>
<evidence type="ECO:0000259" key="2">
    <source>
        <dbReference type="Pfam" id="PF14291"/>
    </source>
</evidence>
<dbReference type="Proteomes" id="UP001347796">
    <property type="component" value="Unassembled WGS sequence"/>
</dbReference>
<name>A0AAN8J029_PATCE</name>
<comment type="caution">
    <text evidence="3">The sequence shown here is derived from an EMBL/GenBank/DDBJ whole genome shotgun (WGS) entry which is preliminary data.</text>
</comment>
<evidence type="ECO:0000313" key="3">
    <source>
        <dbReference type="EMBL" id="KAK6166338.1"/>
    </source>
</evidence>
<dbReference type="Pfam" id="PF14291">
    <property type="entry name" value="DUF4371"/>
    <property type="match status" value="1"/>
</dbReference>